<accession>A0A3B0ZL43</accession>
<protein>
    <recommendedName>
        <fullName evidence="2">Type IV fimbrial biogenesis protein PilW</fullName>
    </recommendedName>
</protein>
<reference evidence="1" key="1">
    <citation type="submission" date="2018-06" db="EMBL/GenBank/DDBJ databases">
        <authorList>
            <person name="Zhirakovskaya E."/>
        </authorList>
    </citation>
    <scope>NUCLEOTIDE SEQUENCE</scope>
</reference>
<evidence type="ECO:0008006" key="2">
    <source>
        <dbReference type="Google" id="ProtNLM"/>
    </source>
</evidence>
<name>A0A3B0ZL43_9ZZZZ</name>
<gene>
    <name evidence="1" type="ORF">MNBD_GAMMA16-1961</name>
</gene>
<evidence type="ECO:0000313" key="1">
    <source>
        <dbReference type="EMBL" id="VAW88047.1"/>
    </source>
</evidence>
<dbReference type="EMBL" id="UOFO01000138">
    <property type="protein sequence ID" value="VAW88047.1"/>
    <property type="molecule type" value="Genomic_DNA"/>
</dbReference>
<organism evidence="1">
    <name type="scientific">hydrothermal vent metagenome</name>
    <dbReference type="NCBI Taxonomy" id="652676"/>
    <lineage>
        <taxon>unclassified sequences</taxon>
        <taxon>metagenomes</taxon>
        <taxon>ecological metagenomes</taxon>
    </lineage>
</organism>
<dbReference type="InterPro" id="IPR032092">
    <property type="entry name" value="PilW"/>
</dbReference>
<sequence length="308" mass="34887">MNPKPDAMKFQSGVTLMELLVTLVIGLFTMATLVQAYVNTKHHQAITLHTNHQEQDANYALQLIAKDIRRAGYLGELLSDTAISGSLSPSLPSKLCNKNMSWGSMLQQPLLGFNDTLTHHVQYDYSACISSRHYLRGDVITLRYLSPDTISFSELKDKTNKRKVYMRTSSTEGLLFQAKDYKTNMLPIIARSQVRRVLSHTYFIGPSNTPSDTACNNTNKTPALFRLRLNNKGLPQREELLQGIENIQFLYSIDSNQDGIIDKTQQADHILNWKDVVLVQINITMYQPCMINKNNSYSTLVALKNRRG</sequence>
<dbReference type="AlphaFoldDB" id="A0A3B0ZL43"/>
<dbReference type="GO" id="GO:0043683">
    <property type="term" value="P:type IV pilus assembly"/>
    <property type="evidence" value="ECO:0007669"/>
    <property type="project" value="InterPro"/>
</dbReference>
<proteinExistence type="predicted"/>
<dbReference type="Pfam" id="PF16074">
    <property type="entry name" value="PilW"/>
    <property type="match status" value="1"/>
</dbReference>